<evidence type="ECO:0000259" key="4">
    <source>
        <dbReference type="PROSITE" id="PS50932"/>
    </source>
</evidence>
<dbReference type="RefSeq" id="WP_110291705.1">
    <property type="nucleotide sequence ID" value="NZ_QICS01000012.1"/>
</dbReference>
<dbReference type="InterPro" id="IPR010982">
    <property type="entry name" value="Lambda_DNA-bd_dom_sf"/>
</dbReference>
<protein>
    <submittedName>
        <fullName evidence="5">LacI family transcriptional regulator</fullName>
    </submittedName>
</protein>
<dbReference type="PRINTS" id="PR00036">
    <property type="entry name" value="HTHLACI"/>
</dbReference>
<dbReference type="InterPro" id="IPR028082">
    <property type="entry name" value="Peripla_BP_I"/>
</dbReference>
<dbReference type="InterPro" id="IPR046335">
    <property type="entry name" value="LacI/GalR-like_sensor"/>
</dbReference>
<reference evidence="5 6" key="1">
    <citation type="submission" date="2018-05" db="EMBL/GenBank/DDBJ databases">
        <title>Genomic Encyclopedia of Type Strains, Phase IV (KMG-IV): sequencing the most valuable type-strain genomes for metagenomic binning, comparative biology and taxonomic classification.</title>
        <authorList>
            <person name="Goeker M."/>
        </authorList>
    </citation>
    <scope>NUCLEOTIDE SEQUENCE [LARGE SCALE GENOMIC DNA]</scope>
    <source>
        <strain evidence="5 6">DSM 28816</strain>
    </source>
</reference>
<dbReference type="GO" id="GO:0003700">
    <property type="term" value="F:DNA-binding transcription factor activity"/>
    <property type="evidence" value="ECO:0007669"/>
    <property type="project" value="TreeGrafter"/>
</dbReference>
<dbReference type="Gene3D" id="3.40.50.2300">
    <property type="match status" value="2"/>
</dbReference>
<name>A0A318EI55_9FIRM</name>
<dbReference type="SUPFAM" id="SSF47413">
    <property type="entry name" value="lambda repressor-like DNA-binding domains"/>
    <property type="match status" value="1"/>
</dbReference>
<dbReference type="CDD" id="cd06267">
    <property type="entry name" value="PBP1_LacI_sugar_binding-like"/>
    <property type="match status" value="1"/>
</dbReference>
<dbReference type="CDD" id="cd01392">
    <property type="entry name" value="HTH_LacI"/>
    <property type="match status" value="1"/>
</dbReference>
<evidence type="ECO:0000313" key="5">
    <source>
        <dbReference type="EMBL" id="PXV86645.1"/>
    </source>
</evidence>
<keyword evidence="1" id="KW-0805">Transcription regulation</keyword>
<evidence type="ECO:0000256" key="2">
    <source>
        <dbReference type="ARBA" id="ARBA00023125"/>
    </source>
</evidence>
<dbReference type="SMART" id="SM00354">
    <property type="entry name" value="HTH_LACI"/>
    <property type="match status" value="1"/>
</dbReference>
<dbReference type="AlphaFoldDB" id="A0A318EI55"/>
<accession>A0A318EI55</accession>
<dbReference type="Pfam" id="PF00356">
    <property type="entry name" value="LacI"/>
    <property type="match status" value="1"/>
</dbReference>
<keyword evidence="3" id="KW-0804">Transcription</keyword>
<dbReference type="PANTHER" id="PTHR30146">
    <property type="entry name" value="LACI-RELATED TRANSCRIPTIONAL REPRESSOR"/>
    <property type="match status" value="1"/>
</dbReference>
<sequence>METITIKDIAKMCGVGVSTVSRAINDHPDINQETKNIVMQVIKENNYIPNNSARNLKRSDSRTIAVLIKGISNPFFSSMIKIFENEIQRKKYSFVLHRVEEQEDEIDVAVELVKEKRLRGIVFLGGHFTHTAEKLEQVKVPFVLSTIGVKENNLINKGFACVAVDDFKESYKMVDYLCKNGHKKIAIISSSISDESIGKRRLEGYKKALEDNHIFYNMNLVRTMREDIETYTMKNGYEVTKDLLESNEEFTAIYAISDSLAIGACRAIMEAGKNVPNDYSVAGFDGLEIGLFYNPSLTTIRQPVEEMAFETIKMLFDLINKKTTPDSKIFPAKLVIAESTRKI</sequence>
<evidence type="ECO:0000313" key="6">
    <source>
        <dbReference type="Proteomes" id="UP000247523"/>
    </source>
</evidence>
<evidence type="ECO:0000256" key="3">
    <source>
        <dbReference type="ARBA" id="ARBA00023163"/>
    </source>
</evidence>
<keyword evidence="2" id="KW-0238">DNA-binding</keyword>
<evidence type="ECO:0000256" key="1">
    <source>
        <dbReference type="ARBA" id="ARBA00023015"/>
    </source>
</evidence>
<dbReference type="EMBL" id="QICS01000012">
    <property type="protein sequence ID" value="PXV86645.1"/>
    <property type="molecule type" value="Genomic_DNA"/>
</dbReference>
<feature type="domain" description="HTH lacI-type" evidence="4">
    <location>
        <begin position="4"/>
        <end position="58"/>
    </location>
</feature>
<proteinExistence type="predicted"/>
<dbReference type="Proteomes" id="UP000247523">
    <property type="component" value="Unassembled WGS sequence"/>
</dbReference>
<dbReference type="Pfam" id="PF13377">
    <property type="entry name" value="Peripla_BP_3"/>
    <property type="match status" value="1"/>
</dbReference>
<gene>
    <name evidence="5" type="ORF">C8E03_11222</name>
</gene>
<dbReference type="GO" id="GO:0000976">
    <property type="term" value="F:transcription cis-regulatory region binding"/>
    <property type="evidence" value="ECO:0007669"/>
    <property type="project" value="TreeGrafter"/>
</dbReference>
<dbReference type="Gene3D" id="1.10.260.40">
    <property type="entry name" value="lambda repressor-like DNA-binding domains"/>
    <property type="match status" value="1"/>
</dbReference>
<dbReference type="PROSITE" id="PS50932">
    <property type="entry name" value="HTH_LACI_2"/>
    <property type="match status" value="1"/>
</dbReference>
<dbReference type="PANTHER" id="PTHR30146:SF109">
    <property type="entry name" value="HTH-TYPE TRANSCRIPTIONAL REGULATOR GALS"/>
    <property type="match status" value="1"/>
</dbReference>
<dbReference type="InterPro" id="IPR000843">
    <property type="entry name" value="HTH_LacI"/>
</dbReference>
<comment type="caution">
    <text evidence="5">The sequence shown here is derived from an EMBL/GenBank/DDBJ whole genome shotgun (WGS) entry which is preliminary data.</text>
</comment>
<organism evidence="5 6">
    <name type="scientific">Lachnotalea glycerini</name>
    <dbReference type="NCBI Taxonomy" id="1763509"/>
    <lineage>
        <taxon>Bacteria</taxon>
        <taxon>Bacillati</taxon>
        <taxon>Bacillota</taxon>
        <taxon>Clostridia</taxon>
        <taxon>Lachnospirales</taxon>
        <taxon>Lachnospiraceae</taxon>
        <taxon>Lachnotalea</taxon>
    </lineage>
</organism>
<dbReference type="SUPFAM" id="SSF53822">
    <property type="entry name" value="Periplasmic binding protein-like I"/>
    <property type="match status" value="1"/>
</dbReference>